<protein>
    <submittedName>
        <fullName evidence="1">Uncharacterized protein</fullName>
    </submittedName>
</protein>
<comment type="caution">
    <text evidence="1">The sequence shown here is derived from an EMBL/GenBank/DDBJ whole genome shotgun (WGS) entry which is preliminary data.</text>
</comment>
<keyword evidence="2" id="KW-1185">Reference proteome</keyword>
<accession>A0ABP1F8M3</accession>
<reference evidence="1 2" key="1">
    <citation type="submission" date="2024-05" db="EMBL/GenBank/DDBJ databases">
        <authorList>
            <person name="Duchaud E."/>
        </authorList>
    </citation>
    <scope>NUCLEOTIDE SEQUENCE [LARGE SCALE GENOMIC DNA]</scope>
    <source>
        <strain evidence="1">Ena-SAMPLE-TAB-13-05-2024-13:56:06:370-140305</strain>
    </source>
</reference>
<name>A0ABP1F8M3_9FLAO</name>
<organism evidence="1 2">
    <name type="scientific">Tenacibaculum vairaonense</name>
    <dbReference type="NCBI Taxonomy" id="3137860"/>
    <lineage>
        <taxon>Bacteria</taxon>
        <taxon>Pseudomonadati</taxon>
        <taxon>Bacteroidota</taxon>
        <taxon>Flavobacteriia</taxon>
        <taxon>Flavobacteriales</taxon>
        <taxon>Flavobacteriaceae</taxon>
        <taxon>Tenacibaculum</taxon>
    </lineage>
</organism>
<evidence type="ECO:0000313" key="2">
    <source>
        <dbReference type="Proteomes" id="UP001497602"/>
    </source>
</evidence>
<gene>
    <name evidence="1" type="ORF">T190115A13A_280005</name>
</gene>
<evidence type="ECO:0000313" key="1">
    <source>
        <dbReference type="EMBL" id="CAL2106702.1"/>
    </source>
</evidence>
<dbReference type="Proteomes" id="UP001497602">
    <property type="component" value="Unassembled WGS sequence"/>
</dbReference>
<dbReference type="EMBL" id="CAXJRC010000020">
    <property type="protein sequence ID" value="CAL2106702.1"/>
    <property type="molecule type" value="Genomic_DNA"/>
</dbReference>
<sequence>MYVRVNTEFLSKKNIKKILVFYNLKNFKTVYQNNKLNLIY</sequence>
<proteinExistence type="predicted"/>